<organism evidence="1 2">
    <name type="scientific">Naasia aerilata</name>
    <dbReference type="NCBI Taxonomy" id="1162966"/>
    <lineage>
        <taxon>Bacteria</taxon>
        <taxon>Bacillati</taxon>
        <taxon>Actinomycetota</taxon>
        <taxon>Actinomycetes</taxon>
        <taxon>Micrococcales</taxon>
        <taxon>Microbacteriaceae</taxon>
        <taxon>Naasia</taxon>
    </lineage>
</organism>
<evidence type="ECO:0000313" key="1">
    <source>
        <dbReference type="EMBL" id="BDZ44343.1"/>
    </source>
</evidence>
<dbReference type="InterPro" id="IPR023159">
    <property type="entry name" value="SO1590-like_sf"/>
</dbReference>
<proteinExistence type="predicted"/>
<evidence type="ECO:0000313" key="2">
    <source>
        <dbReference type="Proteomes" id="UP001321498"/>
    </source>
</evidence>
<protein>
    <recommendedName>
        <fullName evidence="3">DUF3224 domain-containing protein</fullName>
    </recommendedName>
</protein>
<dbReference type="InterPro" id="IPR021607">
    <property type="entry name" value="DUF3224"/>
</dbReference>
<dbReference type="Proteomes" id="UP001321498">
    <property type="component" value="Chromosome"/>
</dbReference>
<name>A0ABN6XJR0_9MICO</name>
<accession>A0ABN6XJR0</accession>
<dbReference type="Pfam" id="PF11528">
    <property type="entry name" value="DUF3224"/>
    <property type="match status" value="1"/>
</dbReference>
<dbReference type="Gene3D" id="2.40.350.10">
    <property type="entry name" value="SO1590-like"/>
    <property type="match status" value="1"/>
</dbReference>
<evidence type="ECO:0008006" key="3">
    <source>
        <dbReference type="Google" id="ProtNLM"/>
    </source>
</evidence>
<dbReference type="SUPFAM" id="SSF159238">
    <property type="entry name" value="SO1590-like"/>
    <property type="match status" value="1"/>
</dbReference>
<dbReference type="RefSeq" id="WP_286277808.1">
    <property type="nucleotide sequence ID" value="NZ_AP027731.1"/>
</dbReference>
<reference evidence="2" key="1">
    <citation type="journal article" date="2019" name="Int. J. Syst. Evol. Microbiol.">
        <title>The Global Catalogue of Microorganisms (GCM) 10K type strain sequencing project: providing services to taxonomists for standard genome sequencing and annotation.</title>
        <authorList>
            <consortium name="The Broad Institute Genomics Platform"/>
            <consortium name="The Broad Institute Genome Sequencing Center for Infectious Disease"/>
            <person name="Wu L."/>
            <person name="Ma J."/>
        </authorList>
    </citation>
    <scope>NUCLEOTIDE SEQUENCE [LARGE SCALE GENOMIC DNA]</scope>
    <source>
        <strain evidence="2">NBRC 108725</strain>
    </source>
</reference>
<gene>
    <name evidence="1" type="ORF">GCM10025866_02520</name>
</gene>
<sequence>MRELIARFDVTAFDASTVPGVEGGWAAASLLRKTFTEGILGESVVYFLYSGDEANRGYLAAEHITAAMPGGEPGTVTVHHWGTQFGEESTWGGVIITGTGTGPFAGWSGAAPIEHDERGPFFRFTLD</sequence>
<keyword evidence="2" id="KW-1185">Reference proteome</keyword>
<dbReference type="EMBL" id="AP027731">
    <property type="protein sequence ID" value="BDZ44343.1"/>
    <property type="molecule type" value="Genomic_DNA"/>
</dbReference>